<dbReference type="RefSeq" id="WP_108023835.1">
    <property type="nucleotide sequence ID" value="NZ_QBKR01000013.1"/>
</dbReference>
<reference evidence="2 3" key="1">
    <citation type="submission" date="2018-04" db="EMBL/GenBank/DDBJ databases">
        <title>Genomic Encyclopedia of Archaeal and Bacterial Type Strains, Phase II (KMG-II): from individual species to whole genera.</title>
        <authorList>
            <person name="Goeker M."/>
        </authorList>
    </citation>
    <scope>NUCLEOTIDE SEQUENCE [LARGE SCALE GENOMIC DNA]</scope>
    <source>
        <strain evidence="2 3">DSM 45787</strain>
    </source>
</reference>
<dbReference type="CDD" id="cd06587">
    <property type="entry name" value="VOC"/>
    <property type="match status" value="1"/>
</dbReference>
<dbReference type="EMBL" id="QBKR01000013">
    <property type="protein sequence ID" value="PTX59108.1"/>
    <property type="molecule type" value="Genomic_DNA"/>
</dbReference>
<sequence>MRLFEQHLVVSDLEKSAAFYEGILRFTLGFDAGNIRFYWIDPSRRSMLGLWQRGKADSPFGPDPGEIIRQHLAFEVPAEQFEERVKELKNGGIEVVDFFGTPTEEGSVHPWVPAVSAYFSDPDGHVLELLSILPGPSRPDWEPMSGSEWRRRTAGE</sequence>
<dbReference type="Pfam" id="PF00903">
    <property type="entry name" value="Glyoxalase"/>
    <property type="match status" value="1"/>
</dbReference>
<accession>A0A2T6BSN3</accession>
<gene>
    <name evidence="2" type="ORF">C8P63_11353</name>
</gene>
<dbReference type="SUPFAM" id="SSF54593">
    <property type="entry name" value="Glyoxalase/Bleomycin resistance protein/Dihydroxybiphenyl dioxygenase"/>
    <property type="match status" value="1"/>
</dbReference>
<keyword evidence="3" id="KW-1185">Reference proteome</keyword>
<dbReference type="PROSITE" id="PS51819">
    <property type="entry name" value="VOC"/>
    <property type="match status" value="1"/>
</dbReference>
<dbReference type="GO" id="GO:0016829">
    <property type="term" value="F:lyase activity"/>
    <property type="evidence" value="ECO:0007669"/>
    <property type="project" value="UniProtKB-KW"/>
</dbReference>
<evidence type="ECO:0000259" key="1">
    <source>
        <dbReference type="PROSITE" id="PS51819"/>
    </source>
</evidence>
<dbReference type="Proteomes" id="UP000244240">
    <property type="component" value="Unassembled WGS sequence"/>
</dbReference>
<dbReference type="GO" id="GO:0051213">
    <property type="term" value="F:dioxygenase activity"/>
    <property type="evidence" value="ECO:0007669"/>
    <property type="project" value="UniProtKB-KW"/>
</dbReference>
<comment type="caution">
    <text evidence="2">The sequence shown here is derived from an EMBL/GenBank/DDBJ whole genome shotgun (WGS) entry which is preliminary data.</text>
</comment>
<dbReference type="Gene3D" id="3.10.180.10">
    <property type="entry name" value="2,3-Dihydroxybiphenyl 1,2-Dioxygenase, domain 1"/>
    <property type="match status" value="1"/>
</dbReference>
<evidence type="ECO:0000313" key="2">
    <source>
        <dbReference type="EMBL" id="PTX59108.1"/>
    </source>
</evidence>
<protein>
    <submittedName>
        <fullName evidence="2">Catechol 2,3-dioxygenase-like lactoylglutathione lyase family enzyme</fullName>
    </submittedName>
</protein>
<evidence type="ECO:0000313" key="3">
    <source>
        <dbReference type="Proteomes" id="UP000244240"/>
    </source>
</evidence>
<keyword evidence="2" id="KW-0223">Dioxygenase</keyword>
<organism evidence="2 3">
    <name type="scientific">Melghirimyces profundicolus</name>
    <dbReference type="NCBI Taxonomy" id="1242148"/>
    <lineage>
        <taxon>Bacteria</taxon>
        <taxon>Bacillati</taxon>
        <taxon>Bacillota</taxon>
        <taxon>Bacilli</taxon>
        <taxon>Bacillales</taxon>
        <taxon>Thermoactinomycetaceae</taxon>
        <taxon>Melghirimyces</taxon>
    </lineage>
</organism>
<dbReference type="AlphaFoldDB" id="A0A2T6BSN3"/>
<dbReference type="OrthoDB" id="375220at2"/>
<dbReference type="InterPro" id="IPR037523">
    <property type="entry name" value="VOC_core"/>
</dbReference>
<name>A0A2T6BSN3_9BACL</name>
<proteinExistence type="predicted"/>
<dbReference type="InterPro" id="IPR029068">
    <property type="entry name" value="Glyas_Bleomycin-R_OHBP_Dase"/>
</dbReference>
<dbReference type="InterPro" id="IPR004360">
    <property type="entry name" value="Glyas_Fos-R_dOase_dom"/>
</dbReference>
<keyword evidence="2" id="KW-0456">Lyase</keyword>
<feature type="domain" description="VOC" evidence="1">
    <location>
        <begin position="2"/>
        <end position="132"/>
    </location>
</feature>
<keyword evidence="2" id="KW-0560">Oxidoreductase</keyword>